<evidence type="ECO:0000313" key="1">
    <source>
        <dbReference type="EMBL" id="GAA2112783.1"/>
    </source>
</evidence>
<keyword evidence="2" id="KW-1185">Reference proteome</keyword>
<dbReference type="InterPro" id="IPR000408">
    <property type="entry name" value="Reg_chr_condens"/>
</dbReference>
<dbReference type="Proteomes" id="UP001500897">
    <property type="component" value="Unassembled WGS sequence"/>
</dbReference>
<dbReference type="EMBL" id="BAAANS010000044">
    <property type="protein sequence ID" value="GAA2112783.1"/>
    <property type="molecule type" value="Genomic_DNA"/>
</dbReference>
<proteinExistence type="predicted"/>
<gene>
    <name evidence="1" type="ORF">GCM10009759_55870</name>
</gene>
<name>A0ABN2XK95_9ACTN</name>
<accession>A0ABN2XK95</accession>
<sequence>MVRGRGPGGVRLLVACGAEHLAALVARRRRHRRTPEELWLGQIYAALRLVGREPAEEELREVGGLAAQRIDRAVRGGRSPRPGEALGTG</sequence>
<dbReference type="PROSITE" id="PS00626">
    <property type="entry name" value="RCC1_2"/>
    <property type="match status" value="1"/>
</dbReference>
<organism evidence="1 2">
    <name type="scientific">Kitasatospora saccharophila</name>
    <dbReference type="NCBI Taxonomy" id="407973"/>
    <lineage>
        <taxon>Bacteria</taxon>
        <taxon>Bacillati</taxon>
        <taxon>Actinomycetota</taxon>
        <taxon>Actinomycetes</taxon>
        <taxon>Kitasatosporales</taxon>
        <taxon>Streptomycetaceae</taxon>
        <taxon>Kitasatospora</taxon>
    </lineage>
</organism>
<comment type="caution">
    <text evidence="1">The sequence shown here is derived from an EMBL/GenBank/DDBJ whole genome shotgun (WGS) entry which is preliminary data.</text>
</comment>
<reference evidence="1 2" key="1">
    <citation type="journal article" date="2019" name="Int. J. Syst. Evol. Microbiol.">
        <title>The Global Catalogue of Microorganisms (GCM) 10K type strain sequencing project: providing services to taxonomists for standard genome sequencing and annotation.</title>
        <authorList>
            <consortium name="The Broad Institute Genomics Platform"/>
            <consortium name="The Broad Institute Genome Sequencing Center for Infectious Disease"/>
            <person name="Wu L."/>
            <person name="Ma J."/>
        </authorList>
    </citation>
    <scope>NUCLEOTIDE SEQUENCE [LARGE SCALE GENOMIC DNA]</scope>
    <source>
        <strain evidence="1 2">JCM 14559</strain>
    </source>
</reference>
<evidence type="ECO:0000313" key="2">
    <source>
        <dbReference type="Proteomes" id="UP001500897"/>
    </source>
</evidence>
<evidence type="ECO:0008006" key="3">
    <source>
        <dbReference type="Google" id="ProtNLM"/>
    </source>
</evidence>
<protein>
    <recommendedName>
        <fullName evidence="3">MftR C-terminal domain-containing protein</fullName>
    </recommendedName>
</protein>